<dbReference type="PANTHER" id="PTHR12110:SF41">
    <property type="entry name" value="INOSOSE DEHYDRATASE"/>
    <property type="match status" value="1"/>
</dbReference>
<keyword evidence="1" id="KW-0732">Signal</keyword>
<feature type="domain" description="Xylose isomerase-like TIM barrel" evidence="2">
    <location>
        <begin position="87"/>
        <end position="309"/>
    </location>
</feature>
<evidence type="ECO:0000313" key="4">
    <source>
        <dbReference type="Proteomes" id="UP001166784"/>
    </source>
</evidence>
<dbReference type="PROSITE" id="PS51318">
    <property type="entry name" value="TAT"/>
    <property type="match status" value="1"/>
</dbReference>
<dbReference type="Gene3D" id="3.20.20.150">
    <property type="entry name" value="Divalent-metal-dependent TIM barrel enzymes"/>
    <property type="match status" value="1"/>
</dbReference>
<dbReference type="InterPro" id="IPR006311">
    <property type="entry name" value="TAT_signal"/>
</dbReference>
<evidence type="ECO:0000259" key="2">
    <source>
        <dbReference type="Pfam" id="PF01261"/>
    </source>
</evidence>
<accession>A0ABS9T4X5</accession>
<evidence type="ECO:0000313" key="3">
    <source>
        <dbReference type="EMBL" id="MCH6163493.1"/>
    </source>
</evidence>
<comment type="caution">
    <text evidence="3">The sequence shown here is derived from an EMBL/GenBank/DDBJ whole genome shotgun (WGS) entry which is preliminary data.</text>
</comment>
<keyword evidence="4" id="KW-1185">Reference proteome</keyword>
<dbReference type="Pfam" id="PF01261">
    <property type="entry name" value="AP_endonuc_2"/>
    <property type="match status" value="1"/>
</dbReference>
<dbReference type="SUPFAM" id="SSF51658">
    <property type="entry name" value="Xylose isomerase-like"/>
    <property type="match status" value="1"/>
</dbReference>
<dbReference type="EMBL" id="JAKWJU010000002">
    <property type="protein sequence ID" value="MCH6163493.1"/>
    <property type="molecule type" value="Genomic_DNA"/>
</dbReference>
<dbReference type="GO" id="GO:0016853">
    <property type="term" value="F:isomerase activity"/>
    <property type="evidence" value="ECO:0007669"/>
    <property type="project" value="UniProtKB-KW"/>
</dbReference>
<dbReference type="InterPro" id="IPR013022">
    <property type="entry name" value="Xyl_isomerase-like_TIM-brl"/>
</dbReference>
<feature type="signal peptide" evidence="1">
    <location>
        <begin position="1"/>
        <end position="43"/>
    </location>
</feature>
<reference evidence="3" key="1">
    <citation type="submission" date="2022-03" db="EMBL/GenBank/DDBJ databases">
        <authorList>
            <person name="Santos J.D.N."/>
            <person name="Kallscheuer N."/>
            <person name="Jogler C."/>
            <person name="Lage O.M."/>
        </authorList>
    </citation>
    <scope>NUCLEOTIDE SEQUENCE</scope>
    <source>
        <strain evidence="3">M600PL45_2</strain>
    </source>
</reference>
<keyword evidence="3" id="KW-0413">Isomerase</keyword>
<feature type="chain" id="PRO_5045169310" evidence="1">
    <location>
        <begin position="44"/>
        <end position="348"/>
    </location>
</feature>
<organism evidence="3 4">
    <name type="scientific">Streptomyces marispadix</name>
    <dbReference type="NCBI Taxonomy" id="2922868"/>
    <lineage>
        <taxon>Bacteria</taxon>
        <taxon>Bacillati</taxon>
        <taxon>Actinomycetota</taxon>
        <taxon>Actinomycetes</taxon>
        <taxon>Kitasatosporales</taxon>
        <taxon>Streptomycetaceae</taxon>
        <taxon>Streptomyces</taxon>
    </lineage>
</organism>
<dbReference type="RefSeq" id="WP_241062383.1">
    <property type="nucleotide sequence ID" value="NZ_JAKWJU010000002.1"/>
</dbReference>
<reference evidence="3" key="2">
    <citation type="journal article" date="2023" name="Int. J. Syst. Evol. Microbiol.">
        <title>Streptomyces marispadix sp. nov., isolated from marine beach sediment of the Northern Coast of Portugal.</title>
        <authorList>
            <person name="dos Santos J.D.N."/>
            <person name="Vitorino I.R."/>
            <person name="Kallscheuer N."/>
            <person name="Srivastava A."/>
            <person name="Krautwurst S."/>
            <person name="Marz M."/>
            <person name="Jogler C."/>
            <person name="Lobo Da Cunha A."/>
            <person name="Catita J."/>
            <person name="Goncalves H."/>
            <person name="Gonzalez I."/>
            <person name="Reyes F."/>
            <person name="Lage O.M."/>
        </authorList>
    </citation>
    <scope>NUCLEOTIDE SEQUENCE</scope>
    <source>
        <strain evidence="3">M600PL45_2</strain>
    </source>
</reference>
<protein>
    <submittedName>
        <fullName evidence="3">Sugar phosphate isomerase/epimerase</fullName>
    </submittedName>
</protein>
<dbReference type="InterPro" id="IPR036237">
    <property type="entry name" value="Xyl_isomerase-like_sf"/>
</dbReference>
<gene>
    <name evidence="3" type="ORF">MMA15_24785</name>
</gene>
<sequence>MRLVSNHTPDPGLSRRLRRRGFLGVAAGAAAASVLGASGSAHAATGRDTATATDPAYGRPVVPEGRLGIQLYTLRDKVASLGFAAVFEELARYGYEQVEFAGYTQGTGDISLRELRGLLREHGLCGIGSHVGYYSDDPAAYTFDTRLGQVLDDAAALGLPHVGTASSPDRYGRTVDGWKRAAEDFNRYGAAAKRRGLKFYQHNHQMEFGFAEDRPEVRLYDVLLAETDPELVFLEMDVYWAYAGQYRFSVRPDGTPAPFEPLEYVLAQPERYPLFHVKDGEHDESAEDGYRMVDVGDGDIDYRNFLTKVGRTPGGRKHNWQVEHDAPADSFRTARRSAAHLLSLRTRR</sequence>
<evidence type="ECO:0000256" key="1">
    <source>
        <dbReference type="SAM" id="SignalP"/>
    </source>
</evidence>
<dbReference type="Proteomes" id="UP001166784">
    <property type="component" value="Unassembled WGS sequence"/>
</dbReference>
<name>A0ABS9T4X5_9ACTN</name>
<dbReference type="PANTHER" id="PTHR12110">
    <property type="entry name" value="HYDROXYPYRUVATE ISOMERASE"/>
    <property type="match status" value="1"/>
</dbReference>
<dbReference type="InterPro" id="IPR050312">
    <property type="entry name" value="IolE/XylAMocC-like"/>
</dbReference>
<proteinExistence type="predicted"/>